<dbReference type="InterPro" id="IPR025877">
    <property type="entry name" value="MobA-like_NTP_Trfase"/>
</dbReference>
<evidence type="ECO:0000256" key="1">
    <source>
        <dbReference type="ARBA" id="ARBA00022842"/>
    </source>
</evidence>
<dbReference type="PANTHER" id="PTHR43777:SF1">
    <property type="entry name" value="MOLYBDENUM COFACTOR CYTIDYLYLTRANSFERASE"/>
    <property type="match status" value="1"/>
</dbReference>
<dbReference type="GO" id="GO:0016779">
    <property type="term" value="F:nucleotidyltransferase activity"/>
    <property type="evidence" value="ECO:0007669"/>
    <property type="project" value="UniProtKB-ARBA"/>
</dbReference>
<dbReference type="EMBL" id="WEIK01000048">
    <property type="protein sequence ID" value="MVF53097.1"/>
    <property type="molecule type" value="Genomic_DNA"/>
</dbReference>
<dbReference type="InterPro" id="IPR029044">
    <property type="entry name" value="Nucleotide-diphossugar_trans"/>
</dbReference>
<sequence>MPGVAVAWQAPEGHAVSVMALVLAAGSSTRFGSDKRRATLADGRSLLAHSVERARAVFDEVRVVLREGERGEDFGLPAGCRVIGSPDAASGMGHSLAVGARSLHDSQAQAVAILLGDMPCIDPATLRRLAEAANASRIVLPRHAGQQGHPVIFGRDFWPALGQLHGDGGARSVVHAHRGSCVVVEVEDAGVLLDVDTPQGLAWFIIPP</sequence>
<dbReference type="PANTHER" id="PTHR43777">
    <property type="entry name" value="MOLYBDENUM COFACTOR CYTIDYLYLTRANSFERASE"/>
    <property type="match status" value="1"/>
</dbReference>
<evidence type="ECO:0000313" key="4">
    <source>
        <dbReference type="Proteomes" id="UP000440965"/>
    </source>
</evidence>
<keyword evidence="3" id="KW-0808">Transferase</keyword>
<organism evidence="3 4">
    <name type="scientific">Pseudomonas monteilii</name>
    <dbReference type="NCBI Taxonomy" id="76759"/>
    <lineage>
        <taxon>Bacteria</taxon>
        <taxon>Pseudomonadati</taxon>
        <taxon>Pseudomonadota</taxon>
        <taxon>Gammaproteobacteria</taxon>
        <taxon>Pseudomonadales</taxon>
        <taxon>Pseudomonadaceae</taxon>
        <taxon>Pseudomonas</taxon>
    </lineage>
</organism>
<gene>
    <name evidence="3" type="ORF">F9Z43_28150</name>
</gene>
<evidence type="ECO:0000259" key="2">
    <source>
        <dbReference type="Pfam" id="PF12804"/>
    </source>
</evidence>
<dbReference type="CDD" id="cd04182">
    <property type="entry name" value="GT_2_like_f"/>
    <property type="match status" value="1"/>
</dbReference>
<dbReference type="Gene3D" id="3.90.550.10">
    <property type="entry name" value="Spore Coat Polysaccharide Biosynthesis Protein SpsA, Chain A"/>
    <property type="match status" value="1"/>
</dbReference>
<dbReference type="SUPFAM" id="SSF53448">
    <property type="entry name" value="Nucleotide-diphospho-sugar transferases"/>
    <property type="match status" value="1"/>
</dbReference>
<feature type="domain" description="MobA-like NTP transferase" evidence="2">
    <location>
        <begin position="20"/>
        <end position="177"/>
    </location>
</feature>
<dbReference type="AlphaFoldDB" id="A0A7X3F7V5"/>
<dbReference type="Proteomes" id="UP000440965">
    <property type="component" value="Unassembled WGS sequence"/>
</dbReference>
<reference evidence="3 4" key="1">
    <citation type="submission" date="2019-10" db="EMBL/GenBank/DDBJ databases">
        <title>XDR Pseudomonas monteilii producing IMP-16 from LCR.</title>
        <authorList>
            <person name="Ballaben A."/>
            <person name="Doi Y."/>
        </authorList>
    </citation>
    <scope>NUCLEOTIDE SEQUENCE [LARGE SCALE GENOMIC DNA]</scope>
    <source>
        <strain evidence="3 4">597/14</strain>
    </source>
</reference>
<keyword evidence="1" id="KW-0460">Magnesium</keyword>
<proteinExistence type="predicted"/>
<evidence type="ECO:0000313" key="3">
    <source>
        <dbReference type="EMBL" id="MVF53097.1"/>
    </source>
</evidence>
<protein>
    <submittedName>
        <fullName evidence="3">Nucleotidyltransferase family protein</fullName>
    </submittedName>
</protein>
<comment type="caution">
    <text evidence="3">The sequence shown here is derived from an EMBL/GenBank/DDBJ whole genome shotgun (WGS) entry which is preliminary data.</text>
</comment>
<name>A0A7X3F7V5_9PSED</name>
<dbReference type="Pfam" id="PF12804">
    <property type="entry name" value="NTP_transf_3"/>
    <property type="match status" value="1"/>
</dbReference>
<accession>A0A7X3F7V5</accession>